<evidence type="ECO:0000256" key="7">
    <source>
        <dbReference type="ARBA" id="ARBA00022824"/>
    </source>
</evidence>
<dbReference type="PANTHER" id="PTHR12468">
    <property type="entry name" value="GPI MANNOSYLTRANSFERASE 2"/>
    <property type="match status" value="1"/>
</dbReference>
<evidence type="ECO:0000256" key="6">
    <source>
        <dbReference type="ARBA" id="ARBA00022692"/>
    </source>
</evidence>
<dbReference type="STRING" id="443610.VE25_20790"/>
<comment type="pathway">
    <text evidence="2">Glycolipid biosynthesis; glycosylphosphatidylinositol-anchor biosynthesis.</text>
</comment>
<dbReference type="PANTHER" id="PTHR12468:SF2">
    <property type="entry name" value="GPI MANNOSYLTRANSFERASE 2"/>
    <property type="match status" value="1"/>
</dbReference>
<evidence type="ECO:0000256" key="3">
    <source>
        <dbReference type="ARBA" id="ARBA00022502"/>
    </source>
</evidence>
<dbReference type="GO" id="GO:0006506">
    <property type="term" value="P:GPI anchor biosynthetic process"/>
    <property type="evidence" value="ECO:0007669"/>
    <property type="project" value="UniProtKB-UniPathway"/>
</dbReference>
<keyword evidence="5" id="KW-0808">Transferase</keyword>
<dbReference type="GO" id="GO:0000009">
    <property type="term" value="F:alpha-1,6-mannosyltransferase activity"/>
    <property type="evidence" value="ECO:0007669"/>
    <property type="project" value="InterPro"/>
</dbReference>
<evidence type="ECO:0000256" key="1">
    <source>
        <dbReference type="ARBA" id="ARBA00004477"/>
    </source>
</evidence>
<evidence type="ECO:0000256" key="2">
    <source>
        <dbReference type="ARBA" id="ARBA00004687"/>
    </source>
</evidence>
<organism evidence="11 12">
    <name type="scientific">Devosia geojensis</name>
    <dbReference type="NCBI Taxonomy" id="443610"/>
    <lineage>
        <taxon>Bacteria</taxon>
        <taxon>Pseudomonadati</taxon>
        <taxon>Pseudomonadota</taxon>
        <taxon>Alphaproteobacteria</taxon>
        <taxon>Hyphomicrobiales</taxon>
        <taxon>Devosiaceae</taxon>
        <taxon>Devosia</taxon>
    </lineage>
</organism>
<evidence type="ECO:0008006" key="13">
    <source>
        <dbReference type="Google" id="ProtNLM"/>
    </source>
</evidence>
<evidence type="ECO:0000256" key="4">
    <source>
        <dbReference type="ARBA" id="ARBA00022676"/>
    </source>
</evidence>
<keyword evidence="9 10" id="KW-0472">Membrane</keyword>
<accession>A0A0F5FEA4</accession>
<dbReference type="Proteomes" id="UP000033632">
    <property type="component" value="Unassembled WGS sequence"/>
</dbReference>
<dbReference type="EMBL" id="JZEX01000192">
    <property type="protein sequence ID" value="KKB06920.1"/>
    <property type="molecule type" value="Genomic_DNA"/>
</dbReference>
<feature type="transmembrane region" description="Helical" evidence="10">
    <location>
        <begin position="295"/>
        <end position="312"/>
    </location>
</feature>
<reference evidence="11 12" key="1">
    <citation type="submission" date="2015-03" db="EMBL/GenBank/DDBJ databases">
        <authorList>
            <person name="Hassan Y.I."/>
            <person name="Lepp D."/>
            <person name="Li X.-Z."/>
            <person name="Zhou T."/>
        </authorList>
    </citation>
    <scope>NUCLEOTIDE SEQUENCE [LARGE SCALE GENOMIC DNA]</scope>
    <source>
        <strain evidence="11 12">BD-c194</strain>
    </source>
</reference>
<dbReference type="AlphaFoldDB" id="A0A0F5FEA4"/>
<evidence type="ECO:0000256" key="9">
    <source>
        <dbReference type="ARBA" id="ARBA00023136"/>
    </source>
</evidence>
<proteinExistence type="predicted"/>
<feature type="transmembrane region" description="Helical" evidence="10">
    <location>
        <begin position="319"/>
        <end position="340"/>
    </location>
</feature>
<sequence>MPTDPLVRDRALAVPAASVFVMLVPLAFLVAGLALRFLAFRAALPGVPAADFAQALCRWDCEWYVRIAEEGYDPFPVPARVAGGNWAFFPLFPGLVGLARLILPFPTMVTATLVSLAVSYAAAVAAWPLLAGNRRAYALYAAFLLAGPFSVYFTTFMTEAMFVLLTIGVFLALRQSNYLLAGVLAALLSATRIVGVFIVFAIVIAMFLEHRRRGGTVAGFIPELLKRPFWLLAIVVSPLGAFVYMAYLDWQLGDALAFQHVQRAWGRVVGNPAVYLWHSLTSFPGAGFLPSTPQQQGLAAVFGLVMTGVLAWKRRLPEAVFSLFCIVIPLSAGTISFVRFMAGLAPVCLMAVELLAARSWLFALALLVLLAGGYFGTFGWLTGYLSLV</sequence>
<feature type="transmembrane region" description="Helical" evidence="10">
    <location>
        <begin position="86"/>
        <end position="103"/>
    </location>
</feature>
<feature type="transmembrane region" description="Helical" evidence="10">
    <location>
        <begin position="179"/>
        <end position="208"/>
    </location>
</feature>
<evidence type="ECO:0000256" key="8">
    <source>
        <dbReference type="ARBA" id="ARBA00022989"/>
    </source>
</evidence>
<keyword evidence="6 10" id="KW-0812">Transmembrane</keyword>
<keyword evidence="12" id="KW-1185">Reference proteome</keyword>
<evidence type="ECO:0000313" key="12">
    <source>
        <dbReference type="Proteomes" id="UP000033632"/>
    </source>
</evidence>
<evidence type="ECO:0000313" key="11">
    <source>
        <dbReference type="EMBL" id="KKB06920.1"/>
    </source>
</evidence>
<dbReference type="PATRIC" id="fig|443610.3.peg.2481"/>
<feature type="transmembrane region" description="Helical" evidence="10">
    <location>
        <begin position="360"/>
        <end position="387"/>
    </location>
</feature>
<evidence type="ECO:0000256" key="5">
    <source>
        <dbReference type="ARBA" id="ARBA00022679"/>
    </source>
</evidence>
<feature type="transmembrane region" description="Helical" evidence="10">
    <location>
        <begin position="109"/>
        <end position="130"/>
    </location>
</feature>
<keyword evidence="8 10" id="KW-1133">Transmembrane helix</keyword>
<protein>
    <recommendedName>
        <fullName evidence="13">Glycosyltransferase RgtA/B/C/D-like domain-containing protein</fullName>
    </recommendedName>
</protein>
<dbReference type="GO" id="GO:0031501">
    <property type="term" value="C:mannosyltransferase complex"/>
    <property type="evidence" value="ECO:0007669"/>
    <property type="project" value="TreeGrafter"/>
</dbReference>
<dbReference type="InterPro" id="IPR007315">
    <property type="entry name" value="PIG-V/Gpi18"/>
</dbReference>
<dbReference type="UniPathway" id="UPA00196"/>
<comment type="caution">
    <text evidence="11">The sequence shown here is derived from an EMBL/GenBank/DDBJ whole genome shotgun (WGS) entry which is preliminary data.</text>
</comment>
<comment type="subcellular location">
    <subcellularLocation>
        <location evidence="1">Endoplasmic reticulum membrane</location>
        <topology evidence="1">Multi-pass membrane protein</topology>
    </subcellularLocation>
</comment>
<name>A0A0F5FEA4_9HYPH</name>
<dbReference type="GO" id="GO:0016020">
    <property type="term" value="C:membrane"/>
    <property type="evidence" value="ECO:0007669"/>
    <property type="project" value="GOC"/>
</dbReference>
<dbReference type="OrthoDB" id="573863at2"/>
<feature type="transmembrane region" description="Helical" evidence="10">
    <location>
        <begin position="12"/>
        <end position="35"/>
    </location>
</feature>
<gene>
    <name evidence="11" type="ORF">VE25_20790</name>
</gene>
<evidence type="ECO:0000256" key="10">
    <source>
        <dbReference type="SAM" id="Phobius"/>
    </source>
</evidence>
<dbReference type="GO" id="GO:0004376">
    <property type="term" value="F:GPI mannosyltransferase activity"/>
    <property type="evidence" value="ECO:0007669"/>
    <property type="project" value="InterPro"/>
</dbReference>
<keyword evidence="4" id="KW-0328">Glycosyltransferase</keyword>
<keyword evidence="7" id="KW-0256">Endoplasmic reticulum</keyword>
<feature type="transmembrane region" description="Helical" evidence="10">
    <location>
        <begin position="142"/>
        <end position="173"/>
    </location>
</feature>
<keyword evidence="3" id="KW-0337">GPI-anchor biosynthesis</keyword>
<feature type="transmembrane region" description="Helical" evidence="10">
    <location>
        <begin position="229"/>
        <end position="247"/>
    </location>
</feature>